<dbReference type="PANTHER" id="PTHR10903">
    <property type="entry name" value="GTPASE, IMAP FAMILY MEMBER-RELATED"/>
    <property type="match status" value="1"/>
</dbReference>
<name>A0A3B1J7B7_ASTMX</name>
<dbReference type="Proteomes" id="UP000018467">
    <property type="component" value="Unassembled WGS sequence"/>
</dbReference>
<dbReference type="Ensembl" id="ENSAMXT00000049667.1">
    <property type="protein sequence ID" value="ENSAMXP00000038182.1"/>
    <property type="gene ID" value="ENSAMXG00000030159.1"/>
</dbReference>
<keyword evidence="7" id="KW-0677">Repeat</keyword>
<dbReference type="Pfam" id="PF04548">
    <property type="entry name" value="AIG1"/>
    <property type="match status" value="2"/>
</dbReference>
<keyword evidence="10" id="KW-0333">Golgi apparatus</keyword>
<evidence type="ECO:0000256" key="18">
    <source>
        <dbReference type="SAM" id="SignalP"/>
    </source>
</evidence>
<evidence type="ECO:0000256" key="13">
    <source>
        <dbReference type="ARBA" id="ARBA00056809"/>
    </source>
</evidence>
<evidence type="ECO:0000313" key="20">
    <source>
        <dbReference type="Ensembl" id="ENSAMXP00000038182.1"/>
    </source>
</evidence>
<keyword evidence="12" id="KW-0342">GTP-binding</keyword>
<evidence type="ECO:0000256" key="2">
    <source>
        <dbReference type="ARBA" id="ARBA00004240"/>
    </source>
</evidence>
<comment type="similarity">
    <text evidence="5">Belongs to the TRAFAC class TrmE-Era-EngA-EngB-Septin-like GTPase superfamily. AIG1/Toc34/Toc159-like paraseptin GTPase family. IAN subfamily.</text>
</comment>
<dbReference type="FunFam" id="3.40.50.300:FF:000536">
    <property type="entry name" value="GTPase IMAP family member 8"/>
    <property type="match status" value="1"/>
</dbReference>
<sequence length="630" mass="70372">MTVIIFLVVLLGKTGVGKSASGNIILRKEVFKELLSSKSVTSVCQKQSAEVRRRRVTVIDTPGLFDTSISNEEITKEIAKCITMAAPGPHVFLLVLTVGRFTQEEKEAVKMIQDLFGEESRGYTIDYTKDSEHSLQNIIYQCGNRYHVFNNRNTEDQTQVTDLLEKIDSMVLVCEASLGSVLGFSSGGLCTVLGAQDLGLNTILGVGSGAGAVEATYTGSGATVTPTQVLGQREPQTWGAQNWQKLAMGFTDEESTGIHLRIVLLGKTGVGKSATGNTILRKKVFRELISYKSVTSVCQKESAEVRRRRVTVIDTPGLFDTSISNEEITKEIAKCITMAAPGPHVFLLVLTVGQRFTPEEKEVVKMIQDLFGEESRRYTMVLFTRGDDLQEKSIEDYIKNSDRSLQNIINQCGNRYHVFNNRNPEDQTQVTDLLEKIDSMVAVNGGSCYTNEMFQKTEKALQEEQERILKEKKEEIEREKEELRERREKEEEFQKREAQIKEEKNKERKKELNEKLKEHRKAFKKEMEEKEQNQKEQMNKDLQYQKEKYERKKENIWNQAKMFARRQAEKLFSAKLIGLLGAAVLGALVGGRTAGAVGAAVGAIIGAAVGALIEAAVGGAALLKTKTKSE</sequence>
<dbReference type="CDD" id="cd01852">
    <property type="entry name" value="AIG1"/>
    <property type="match status" value="2"/>
</dbReference>
<reference evidence="21" key="1">
    <citation type="submission" date="2013-03" db="EMBL/GenBank/DDBJ databases">
        <authorList>
            <person name="Jeffery W."/>
            <person name="Warren W."/>
            <person name="Wilson R.K."/>
        </authorList>
    </citation>
    <scope>NUCLEOTIDE SEQUENCE</scope>
    <source>
        <strain evidence="21">female</strain>
    </source>
</reference>
<keyword evidence="17" id="KW-0472">Membrane</keyword>
<dbReference type="GO" id="GO:0005783">
    <property type="term" value="C:endoplasmic reticulum"/>
    <property type="evidence" value="ECO:0007669"/>
    <property type="project" value="UniProtKB-SubCell"/>
</dbReference>
<keyword evidence="17" id="KW-1133">Transmembrane helix</keyword>
<evidence type="ECO:0000256" key="16">
    <source>
        <dbReference type="SAM" id="MobiDB-lite"/>
    </source>
</evidence>
<evidence type="ECO:0000256" key="11">
    <source>
        <dbReference type="ARBA" id="ARBA00023128"/>
    </source>
</evidence>
<evidence type="ECO:0000256" key="3">
    <source>
        <dbReference type="ARBA" id="ARBA00004514"/>
    </source>
</evidence>
<keyword evidence="21" id="KW-1185">Reference proteome</keyword>
<dbReference type="AlphaFoldDB" id="A0A3B1J7B7"/>
<keyword evidence="17" id="KW-0812">Transmembrane</keyword>
<evidence type="ECO:0000256" key="14">
    <source>
        <dbReference type="ARBA" id="ARBA00073539"/>
    </source>
</evidence>
<dbReference type="STRING" id="7994.ENSAMXP00000038182"/>
<evidence type="ECO:0000313" key="21">
    <source>
        <dbReference type="Proteomes" id="UP000018467"/>
    </source>
</evidence>
<keyword evidence="18" id="KW-0732">Signal</keyword>
<evidence type="ECO:0000256" key="15">
    <source>
        <dbReference type="ARBA" id="ARBA00077278"/>
    </source>
</evidence>
<comment type="function">
    <text evidence="13">Exerts an anti-apoptotic effect in the immune system and is involved in responses to infections.</text>
</comment>
<dbReference type="InParanoid" id="A0A3B1J7B7"/>
<evidence type="ECO:0000256" key="10">
    <source>
        <dbReference type="ARBA" id="ARBA00023034"/>
    </source>
</evidence>
<dbReference type="GO" id="GO:0005525">
    <property type="term" value="F:GTP binding"/>
    <property type="evidence" value="ECO:0007669"/>
    <property type="project" value="UniProtKB-KW"/>
</dbReference>
<evidence type="ECO:0000256" key="9">
    <source>
        <dbReference type="ARBA" id="ARBA00022824"/>
    </source>
</evidence>
<comment type="subcellular location">
    <subcellularLocation>
        <location evidence="3">Cytoplasm</location>
        <location evidence="3">Cytosol</location>
    </subcellularLocation>
    <subcellularLocation>
        <location evidence="2">Endoplasmic reticulum</location>
    </subcellularLocation>
    <subcellularLocation>
        <location evidence="4">Golgi apparatus</location>
    </subcellularLocation>
    <subcellularLocation>
        <location evidence="1">Mitochondrion</location>
    </subcellularLocation>
</comment>
<dbReference type="FunFam" id="3.40.50.300:FF:000366">
    <property type="entry name" value="GTPase, IMAP family member 2"/>
    <property type="match status" value="1"/>
</dbReference>
<organism evidence="20 21">
    <name type="scientific">Astyanax mexicanus</name>
    <name type="common">Blind cave fish</name>
    <name type="synonym">Astyanax fasciatus mexicanus</name>
    <dbReference type="NCBI Taxonomy" id="7994"/>
    <lineage>
        <taxon>Eukaryota</taxon>
        <taxon>Metazoa</taxon>
        <taxon>Chordata</taxon>
        <taxon>Craniata</taxon>
        <taxon>Vertebrata</taxon>
        <taxon>Euteleostomi</taxon>
        <taxon>Actinopterygii</taxon>
        <taxon>Neopterygii</taxon>
        <taxon>Teleostei</taxon>
        <taxon>Ostariophysi</taxon>
        <taxon>Characiformes</taxon>
        <taxon>Characoidei</taxon>
        <taxon>Acestrorhamphidae</taxon>
        <taxon>Acestrorhamphinae</taxon>
        <taxon>Astyanax</taxon>
    </lineage>
</organism>
<keyword evidence="6" id="KW-0963">Cytoplasm</keyword>
<dbReference type="GeneTree" id="ENSGT01120000271858"/>
<accession>A0A3B1J7B7</accession>
<dbReference type="GO" id="GO:0005794">
    <property type="term" value="C:Golgi apparatus"/>
    <property type="evidence" value="ECO:0007669"/>
    <property type="project" value="UniProtKB-SubCell"/>
</dbReference>
<dbReference type="InterPro" id="IPR027417">
    <property type="entry name" value="P-loop_NTPase"/>
</dbReference>
<dbReference type="InterPro" id="IPR045058">
    <property type="entry name" value="GIMA/IAN/Toc"/>
</dbReference>
<keyword evidence="11" id="KW-0496">Mitochondrion</keyword>
<evidence type="ECO:0000256" key="12">
    <source>
        <dbReference type="ARBA" id="ARBA00023134"/>
    </source>
</evidence>
<feature type="transmembrane region" description="Helical" evidence="17">
    <location>
        <begin position="596"/>
        <end position="623"/>
    </location>
</feature>
<dbReference type="PANTHER" id="PTHR10903:SF188">
    <property type="entry name" value="GTPASE IMAP FAMILY MEMBER 2-LIKE-RELATED"/>
    <property type="match status" value="1"/>
</dbReference>
<evidence type="ECO:0000256" key="5">
    <source>
        <dbReference type="ARBA" id="ARBA00008535"/>
    </source>
</evidence>
<evidence type="ECO:0000259" key="19">
    <source>
        <dbReference type="PROSITE" id="PS51720"/>
    </source>
</evidence>
<feature type="signal peptide" evidence="18">
    <location>
        <begin position="1"/>
        <end position="19"/>
    </location>
</feature>
<dbReference type="Gene3D" id="3.40.50.300">
    <property type="entry name" value="P-loop containing nucleotide triphosphate hydrolases"/>
    <property type="match status" value="2"/>
</dbReference>
<evidence type="ECO:0000256" key="1">
    <source>
        <dbReference type="ARBA" id="ARBA00004173"/>
    </source>
</evidence>
<evidence type="ECO:0000256" key="7">
    <source>
        <dbReference type="ARBA" id="ARBA00022737"/>
    </source>
</evidence>
<dbReference type="InterPro" id="IPR006703">
    <property type="entry name" value="G_AIG1"/>
</dbReference>
<evidence type="ECO:0000256" key="6">
    <source>
        <dbReference type="ARBA" id="ARBA00022490"/>
    </source>
</evidence>
<feature type="transmembrane region" description="Helical" evidence="17">
    <location>
        <begin position="571"/>
        <end position="590"/>
    </location>
</feature>
<feature type="region of interest" description="Disordered" evidence="16">
    <location>
        <begin position="477"/>
        <end position="512"/>
    </location>
</feature>
<reference evidence="21" key="2">
    <citation type="journal article" date="2014" name="Nat. Commun.">
        <title>The cavefish genome reveals candidate genes for eye loss.</title>
        <authorList>
            <person name="McGaugh S.E."/>
            <person name="Gross J.B."/>
            <person name="Aken B."/>
            <person name="Blin M."/>
            <person name="Borowsky R."/>
            <person name="Chalopin D."/>
            <person name="Hinaux H."/>
            <person name="Jeffery W.R."/>
            <person name="Keene A."/>
            <person name="Ma L."/>
            <person name="Minx P."/>
            <person name="Murphy D."/>
            <person name="O'Quin K.E."/>
            <person name="Retaux S."/>
            <person name="Rohner N."/>
            <person name="Searle S.M."/>
            <person name="Stahl B.A."/>
            <person name="Tabin C."/>
            <person name="Volff J.N."/>
            <person name="Yoshizawa M."/>
            <person name="Warren W.C."/>
        </authorList>
    </citation>
    <scope>NUCLEOTIDE SEQUENCE [LARGE SCALE GENOMIC DNA]</scope>
    <source>
        <strain evidence="21">female</strain>
    </source>
</reference>
<protein>
    <recommendedName>
        <fullName evidence="14">GTPase IMAP family member 8</fullName>
    </recommendedName>
    <alternativeName>
        <fullName evidence="15">Immune-associated nucleotide-binding protein 9</fullName>
    </alternativeName>
</protein>
<dbReference type="GO" id="GO:0005739">
    <property type="term" value="C:mitochondrion"/>
    <property type="evidence" value="ECO:0007669"/>
    <property type="project" value="UniProtKB-SubCell"/>
</dbReference>
<proteinExistence type="inferred from homology"/>
<reference evidence="20" key="3">
    <citation type="submission" date="2025-08" db="UniProtKB">
        <authorList>
            <consortium name="Ensembl"/>
        </authorList>
    </citation>
    <scope>IDENTIFICATION</scope>
</reference>
<feature type="domain" description="AIG1-type G" evidence="19">
    <location>
        <begin position="257"/>
        <end position="458"/>
    </location>
</feature>
<feature type="chain" id="PRO_5017221060" description="GTPase IMAP family member 8" evidence="18">
    <location>
        <begin position="20"/>
        <end position="630"/>
    </location>
</feature>
<dbReference type="SUPFAM" id="SSF52540">
    <property type="entry name" value="P-loop containing nucleoside triphosphate hydrolases"/>
    <property type="match status" value="2"/>
</dbReference>
<evidence type="ECO:0000256" key="17">
    <source>
        <dbReference type="SAM" id="Phobius"/>
    </source>
</evidence>
<dbReference type="GO" id="GO:0005829">
    <property type="term" value="C:cytosol"/>
    <property type="evidence" value="ECO:0007669"/>
    <property type="project" value="UniProtKB-SubCell"/>
</dbReference>
<keyword evidence="8" id="KW-0547">Nucleotide-binding</keyword>
<reference evidence="20" key="4">
    <citation type="submission" date="2025-09" db="UniProtKB">
        <authorList>
            <consortium name="Ensembl"/>
        </authorList>
    </citation>
    <scope>IDENTIFICATION</scope>
</reference>
<keyword evidence="9" id="KW-0256">Endoplasmic reticulum</keyword>
<evidence type="ECO:0000256" key="4">
    <source>
        <dbReference type="ARBA" id="ARBA00004555"/>
    </source>
</evidence>
<dbReference type="PROSITE" id="PS51720">
    <property type="entry name" value="G_AIG1"/>
    <property type="match status" value="2"/>
</dbReference>
<dbReference type="Bgee" id="ENSAMXG00000030159">
    <property type="expression patterns" value="Expressed in intestine and 7 other cell types or tissues"/>
</dbReference>
<evidence type="ECO:0000256" key="8">
    <source>
        <dbReference type="ARBA" id="ARBA00022741"/>
    </source>
</evidence>
<feature type="domain" description="AIG1-type G" evidence="19">
    <location>
        <begin position="3"/>
        <end position="233"/>
    </location>
</feature>